<evidence type="ECO:0000313" key="3">
    <source>
        <dbReference type="Proteomes" id="UP001479290"/>
    </source>
</evidence>
<comment type="caution">
    <text evidence="2">The sequence shown here is derived from an EMBL/GenBank/DDBJ whole genome shotgun (WGS) entry which is preliminary data.</text>
</comment>
<feature type="transmembrane region" description="Helical" evidence="1">
    <location>
        <begin position="110"/>
        <end position="131"/>
    </location>
</feature>
<keyword evidence="3" id="KW-1185">Reference proteome</keyword>
<name>A0AAW2A6M2_CULAL</name>
<keyword evidence="1" id="KW-0472">Membrane</keyword>
<evidence type="ECO:0000256" key="1">
    <source>
        <dbReference type="SAM" id="Phobius"/>
    </source>
</evidence>
<dbReference type="EMBL" id="JAWDJR010000010">
    <property type="protein sequence ID" value="KAK9968167.1"/>
    <property type="molecule type" value="Genomic_DNA"/>
</dbReference>
<keyword evidence="1" id="KW-1133">Transmembrane helix</keyword>
<dbReference type="Proteomes" id="UP001479290">
    <property type="component" value="Unassembled WGS sequence"/>
</dbReference>
<reference evidence="2 3" key="1">
    <citation type="submission" date="2024-05" db="EMBL/GenBank/DDBJ databases">
        <title>A high-quality chromosomal-level genome assembly of Topmouth culter (Culter alburnus).</title>
        <authorList>
            <person name="Zhao H."/>
        </authorList>
    </citation>
    <scope>NUCLEOTIDE SEQUENCE [LARGE SCALE GENOMIC DNA]</scope>
    <source>
        <strain evidence="2">CATC2023</strain>
        <tissue evidence="2">Muscle</tissue>
    </source>
</reference>
<keyword evidence="1" id="KW-0812">Transmembrane</keyword>
<proteinExistence type="predicted"/>
<sequence>MWRVERDGANGNTLTDDSVRVAMCSGACDSLGSSSPSLSSDECKHSGLVCRLLPVRIERDDWLHCFPSWSVKKLIKRIHGSSQNSLPITSKCVRLCDRYRGNCMDSSSTVLIISLVMAKILHLFSDLFLSFRNSLE</sequence>
<gene>
    <name evidence="2" type="ORF">ABG768_002504</name>
</gene>
<dbReference type="AlphaFoldDB" id="A0AAW2A6M2"/>
<organism evidence="2 3">
    <name type="scientific">Culter alburnus</name>
    <name type="common">Topmouth culter</name>
    <dbReference type="NCBI Taxonomy" id="194366"/>
    <lineage>
        <taxon>Eukaryota</taxon>
        <taxon>Metazoa</taxon>
        <taxon>Chordata</taxon>
        <taxon>Craniata</taxon>
        <taxon>Vertebrata</taxon>
        <taxon>Euteleostomi</taxon>
        <taxon>Actinopterygii</taxon>
        <taxon>Neopterygii</taxon>
        <taxon>Teleostei</taxon>
        <taxon>Ostariophysi</taxon>
        <taxon>Cypriniformes</taxon>
        <taxon>Xenocyprididae</taxon>
        <taxon>Xenocypridinae</taxon>
        <taxon>Culter</taxon>
    </lineage>
</organism>
<protein>
    <submittedName>
        <fullName evidence="2">Uncharacterized protein</fullName>
    </submittedName>
</protein>
<accession>A0AAW2A6M2</accession>
<evidence type="ECO:0000313" key="2">
    <source>
        <dbReference type="EMBL" id="KAK9968167.1"/>
    </source>
</evidence>